<dbReference type="Proteomes" id="UP000242432">
    <property type="component" value="Unassembled WGS sequence"/>
</dbReference>
<dbReference type="CDD" id="cd00616">
    <property type="entry name" value="AHBA_syn"/>
    <property type="match status" value="1"/>
</dbReference>
<dbReference type="InterPro" id="IPR000653">
    <property type="entry name" value="DegT/StrS_aminotransferase"/>
</dbReference>
<dbReference type="STRING" id="83771.SAMN02910357_00903"/>
<keyword evidence="1 4" id="KW-0663">Pyridoxal phosphate</keyword>
<dbReference type="GO" id="GO:0030170">
    <property type="term" value="F:pyridoxal phosphate binding"/>
    <property type="evidence" value="ECO:0007669"/>
    <property type="project" value="TreeGrafter"/>
</dbReference>
<evidence type="ECO:0000256" key="5">
    <source>
        <dbReference type="RuleBase" id="RU004508"/>
    </source>
</evidence>
<sequence length="386" mass="43818">MIPYSTQTIEDEDIDAVKNILRSPFLTCGPTVTDFEEQTASYVNASYAVAVNSCTSALHIAMMALGVTDSDRVFVSAISFVASANCARYLGADVDFIDTDKFTGNLDVNHLEQMLIDAEKQNRLPKVVVAVHLSGRPVDLQRIYELKIKYGFYLIEDAAHALGAIYKGHKIGDCFFSDITVFSFHPVKIITTAEGGMCLTNDETLYRKMKLYSSHGIEHDKQFLINKDMPNFYYEMQSLGYNYRMSDVHAALGISQLSRIEDFLSKRRELAKEWEELLSSDKNLTLPPADSNDSVSSWHLYQVGIPFGKRDFVYNTLRHRGICVQVHYLPIYKHPYYQSIKNYPSLPGAEYFFERTLSLPLYPKLKKLDLQMCAATLLGLIDEKKL</sequence>
<evidence type="ECO:0000256" key="2">
    <source>
        <dbReference type="ARBA" id="ARBA00037999"/>
    </source>
</evidence>
<dbReference type="EMBL" id="FUXX01000021">
    <property type="protein sequence ID" value="SKA63296.1"/>
    <property type="molecule type" value="Genomic_DNA"/>
</dbReference>
<proteinExistence type="inferred from homology"/>
<protein>
    <submittedName>
        <fullName evidence="6">UDP-4-amino-4,6-dideoxy-N-acetyl-beta-L-altrosamine transaminase</fullName>
    </submittedName>
</protein>
<name>A0A1T4VEG6_9GAMM</name>
<dbReference type="AlphaFoldDB" id="A0A1T4VEG6"/>
<comment type="similarity">
    <text evidence="2 5">Belongs to the DegT/DnrJ/EryC1 family.</text>
</comment>
<evidence type="ECO:0000256" key="1">
    <source>
        <dbReference type="ARBA" id="ARBA00022898"/>
    </source>
</evidence>
<dbReference type="Gene3D" id="3.90.1150.10">
    <property type="entry name" value="Aspartate Aminotransferase, domain 1"/>
    <property type="match status" value="1"/>
</dbReference>
<dbReference type="PIRSF" id="PIRSF000390">
    <property type="entry name" value="PLP_StrS"/>
    <property type="match status" value="1"/>
</dbReference>
<dbReference type="PANTHER" id="PTHR30244:SF34">
    <property type="entry name" value="DTDP-4-AMINO-4,6-DIDEOXYGALACTOSE TRANSAMINASE"/>
    <property type="match status" value="1"/>
</dbReference>
<organism evidence="6 7">
    <name type="scientific">Succinivibrio dextrinosolvens DSM 3072</name>
    <dbReference type="NCBI Taxonomy" id="1123324"/>
    <lineage>
        <taxon>Bacteria</taxon>
        <taxon>Pseudomonadati</taxon>
        <taxon>Pseudomonadota</taxon>
        <taxon>Gammaproteobacteria</taxon>
        <taxon>Aeromonadales</taxon>
        <taxon>Succinivibrionaceae</taxon>
        <taxon>Succinivibrio</taxon>
    </lineage>
</organism>
<evidence type="ECO:0000256" key="4">
    <source>
        <dbReference type="PIRSR" id="PIRSR000390-2"/>
    </source>
</evidence>
<accession>A0A1T4VEG6</accession>
<dbReference type="GO" id="GO:0008483">
    <property type="term" value="F:transaminase activity"/>
    <property type="evidence" value="ECO:0007669"/>
    <property type="project" value="TreeGrafter"/>
</dbReference>
<dbReference type="PANTHER" id="PTHR30244">
    <property type="entry name" value="TRANSAMINASE"/>
    <property type="match status" value="1"/>
</dbReference>
<evidence type="ECO:0000256" key="3">
    <source>
        <dbReference type="PIRSR" id="PIRSR000390-1"/>
    </source>
</evidence>
<dbReference type="Pfam" id="PF01041">
    <property type="entry name" value="DegT_DnrJ_EryC1"/>
    <property type="match status" value="1"/>
</dbReference>
<gene>
    <name evidence="6" type="ORF">SAMN02745213_01367</name>
</gene>
<reference evidence="7" key="1">
    <citation type="submission" date="2017-02" db="EMBL/GenBank/DDBJ databases">
        <authorList>
            <person name="Varghese N."/>
            <person name="Submissions S."/>
        </authorList>
    </citation>
    <scope>NUCLEOTIDE SEQUENCE [LARGE SCALE GENOMIC DNA]</scope>
    <source>
        <strain evidence="7">DSM 3072</strain>
    </source>
</reference>
<dbReference type="RefSeq" id="WP_078928838.1">
    <property type="nucleotide sequence ID" value="NZ_FUXX01000021.1"/>
</dbReference>
<dbReference type="NCBIfam" id="TIGR03588">
    <property type="entry name" value="PseC"/>
    <property type="match status" value="1"/>
</dbReference>
<dbReference type="InterPro" id="IPR015422">
    <property type="entry name" value="PyrdxlP-dep_Trfase_small"/>
</dbReference>
<dbReference type="Gene3D" id="3.40.640.10">
    <property type="entry name" value="Type I PLP-dependent aspartate aminotransferase-like (Major domain)"/>
    <property type="match status" value="1"/>
</dbReference>
<evidence type="ECO:0000313" key="7">
    <source>
        <dbReference type="Proteomes" id="UP000242432"/>
    </source>
</evidence>
<dbReference type="InterPro" id="IPR015421">
    <property type="entry name" value="PyrdxlP-dep_Trfase_major"/>
</dbReference>
<keyword evidence="7" id="KW-1185">Reference proteome</keyword>
<feature type="active site" description="Proton acceptor" evidence="3">
    <location>
        <position position="188"/>
    </location>
</feature>
<evidence type="ECO:0000313" key="6">
    <source>
        <dbReference type="EMBL" id="SKA63296.1"/>
    </source>
</evidence>
<dbReference type="InterPro" id="IPR015424">
    <property type="entry name" value="PyrdxlP-dep_Trfase"/>
</dbReference>
<dbReference type="GO" id="GO:0000271">
    <property type="term" value="P:polysaccharide biosynthetic process"/>
    <property type="evidence" value="ECO:0007669"/>
    <property type="project" value="TreeGrafter"/>
</dbReference>
<dbReference type="SUPFAM" id="SSF53383">
    <property type="entry name" value="PLP-dependent transferases"/>
    <property type="match status" value="1"/>
</dbReference>
<dbReference type="InterPro" id="IPR020026">
    <property type="entry name" value="PseC"/>
</dbReference>
<feature type="modified residue" description="N6-(pyridoxal phosphate)lysine" evidence="4">
    <location>
        <position position="188"/>
    </location>
</feature>